<sequence length="200" mass="20729">MKIQLITTFGQLHDKKACKDRYRHLAKALGGIRKYGRTKPINLLAILEHNGLDDFFWVLGIIKDHQILRAMAADFAESVLPIFEKQYPADKRPREAIEVARRYARGEATAAAWAATGAAARAAARAATGAAAWAAARAAAGAATGAAAWAAARAAAGAAARAAAWAAAGDAARAAAWAAAGDAARAAAWAAAGDAEREKQ</sequence>
<feature type="non-terminal residue" evidence="2">
    <location>
        <position position="200"/>
    </location>
</feature>
<evidence type="ECO:0000313" key="2">
    <source>
        <dbReference type="EMBL" id="GAH17203.1"/>
    </source>
</evidence>
<protein>
    <recommendedName>
        <fullName evidence="1">Imm-5-like domain-containing protein</fullName>
    </recommendedName>
</protein>
<reference evidence="2" key="1">
    <citation type="journal article" date="2014" name="Front. Microbiol.">
        <title>High frequency of phylogenetically diverse reductive dehalogenase-homologous genes in deep subseafloor sedimentary metagenomes.</title>
        <authorList>
            <person name="Kawai M."/>
            <person name="Futagami T."/>
            <person name="Toyoda A."/>
            <person name="Takaki Y."/>
            <person name="Nishi S."/>
            <person name="Hori S."/>
            <person name="Arai W."/>
            <person name="Tsubouchi T."/>
            <person name="Morono Y."/>
            <person name="Uchiyama I."/>
            <person name="Ito T."/>
            <person name="Fujiyama A."/>
            <person name="Inagaki F."/>
            <person name="Takami H."/>
        </authorList>
    </citation>
    <scope>NUCLEOTIDE SEQUENCE</scope>
    <source>
        <strain evidence="2">Expedition CK06-06</strain>
    </source>
</reference>
<comment type="caution">
    <text evidence="2">The sequence shown here is derived from an EMBL/GenBank/DDBJ whole genome shotgun (WGS) entry which is preliminary data.</text>
</comment>
<name>X1F8T9_9ZZZZ</name>
<proteinExistence type="predicted"/>
<feature type="domain" description="Imm-5-like" evidence="1">
    <location>
        <begin position="63"/>
        <end position="143"/>
    </location>
</feature>
<organism evidence="2">
    <name type="scientific">marine sediment metagenome</name>
    <dbReference type="NCBI Taxonomy" id="412755"/>
    <lineage>
        <taxon>unclassified sequences</taxon>
        <taxon>metagenomes</taxon>
        <taxon>ecological metagenomes</taxon>
    </lineage>
</organism>
<gene>
    <name evidence="2" type="ORF">S01H4_56977</name>
</gene>
<dbReference type="InterPro" id="IPR048667">
    <property type="entry name" value="Imm5-like"/>
</dbReference>
<dbReference type="Pfam" id="PF21805">
    <property type="entry name" value="Imm5_like"/>
    <property type="match status" value="1"/>
</dbReference>
<evidence type="ECO:0000259" key="1">
    <source>
        <dbReference type="Pfam" id="PF21805"/>
    </source>
</evidence>
<accession>X1F8T9</accession>
<dbReference type="AlphaFoldDB" id="X1F8T9"/>
<dbReference type="EMBL" id="BART01033086">
    <property type="protein sequence ID" value="GAH17203.1"/>
    <property type="molecule type" value="Genomic_DNA"/>
</dbReference>